<keyword evidence="3" id="KW-1185">Reference proteome</keyword>
<evidence type="ECO:0000256" key="1">
    <source>
        <dbReference type="SAM" id="Phobius"/>
    </source>
</evidence>
<reference evidence="2 3" key="1">
    <citation type="journal article" date="2016" name="Mol. Biol. Evol.">
        <title>Comparative Genomics of Early-Diverging Mushroom-Forming Fungi Provides Insights into the Origins of Lignocellulose Decay Capabilities.</title>
        <authorList>
            <person name="Nagy L.G."/>
            <person name="Riley R."/>
            <person name="Tritt A."/>
            <person name="Adam C."/>
            <person name="Daum C."/>
            <person name="Floudas D."/>
            <person name="Sun H."/>
            <person name="Yadav J.S."/>
            <person name="Pangilinan J."/>
            <person name="Larsson K.H."/>
            <person name="Matsuura K."/>
            <person name="Barry K."/>
            <person name="Labutti K."/>
            <person name="Kuo R."/>
            <person name="Ohm R.A."/>
            <person name="Bhattacharya S.S."/>
            <person name="Shirouzu T."/>
            <person name="Yoshinaga Y."/>
            <person name="Martin F.M."/>
            <person name="Grigoriev I.V."/>
            <person name="Hibbett D.S."/>
        </authorList>
    </citation>
    <scope>NUCLEOTIDE SEQUENCE [LARGE SCALE GENOMIC DNA]</scope>
    <source>
        <strain evidence="2 3">HHB10207 ss-3</strain>
    </source>
</reference>
<evidence type="ECO:0008006" key="4">
    <source>
        <dbReference type="Google" id="ProtNLM"/>
    </source>
</evidence>
<feature type="transmembrane region" description="Helical" evidence="1">
    <location>
        <begin position="105"/>
        <end position="124"/>
    </location>
</feature>
<protein>
    <recommendedName>
        <fullName evidence="4">DUF4112 domain-containing protein</fullName>
    </recommendedName>
</protein>
<name>A0A166B9E8_9AGAM</name>
<dbReference type="Proteomes" id="UP000076798">
    <property type="component" value="Unassembled WGS sequence"/>
</dbReference>
<dbReference type="InterPro" id="IPR025187">
    <property type="entry name" value="DUF4112"/>
</dbReference>
<sequence length="173" mass="19254">MATVNPSPDFTPQWYPPILRRPRNPSEAQKLYNHIRTVAFYLDAMTAVLPAFRGSPVQVGLEPVIAAALPLVGPFIGGIMGLYVILLCCLFGISGDLIARMILNLIIDCYAGFIPVIGTVIDAFKCNLANLAILESHLKKSRWAMITIPPPRRWFDWTPLVRKDTRGETMKGF</sequence>
<feature type="transmembrane region" description="Helical" evidence="1">
    <location>
        <begin position="64"/>
        <end position="93"/>
    </location>
</feature>
<dbReference type="PANTHER" id="PTHR35519:SF2">
    <property type="entry name" value="PH DOMAIN PROTEIN"/>
    <property type="match status" value="1"/>
</dbReference>
<keyword evidence="1" id="KW-1133">Transmembrane helix</keyword>
<accession>A0A166B9E8</accession>
<keyword evidence="1" id="KW-0472">Membrane</keyword>
<dbReference type="Pfam" id="PF13430">
    <property type="entry name" value="DUF4112"/>
    <property type="match status" value="1"/>
</dbReference>
<keyword evidence="1" id="KW-0812">Transmembrane</keyword>
<dbReference type="AlphaFoldDB" id="A0A166B9E8"/>
<dbReference type="OrthoDB" id="2241241at2759"/>
<evidence type="ECO:0000313" key="2">
    <source>
        <dbReference type="EMBL" id="KZT36127.1"/>
    </source>
</evidence>
<gene>
    <name evidence="2" type="ORF">SISSUDRAFT_1130607</name>
</gene>
<organism evidence="2 3">
    <name type="scientific">Sistotremastrum suecicum HHB10207 ss-3</name>
    <dbReference type="NCBI Taxonomy" id="1314776"/>
    <lineage>
        <taxon>Eukaryota</taxon>
        <taxon>Fungi</taxon>
        <taxon>Dikarya</taxon>
        <taxon>Basidiomycota</taxon>
        <taxon>Agaricomycotina</taxon>
        <taxon>Agaricomycetes</taxon>
        <taxon>Sistotremastrales</taxon>
        <taxon>Sistotremastraceae</taxon>
        <taxon>Sistotremastrum</taxon>
    </lineage>
</organism>
<proteinExistence type="predicted"/>
<dbReference type="PANTHER" id="PTHR35519">
    <property type="entry name" value="MEMBRANE PROTEINS"/>
    <property type="match status" value="1"/>
</dbReference>
<dbReference type="EMBL" id="KV428116">
    <property type="protein sequence ID" value="KZT36127.1"/>
    <property type="molecule type" value="Genomic_DNA"/>
</dbReference>
<evidence type="ECO:0000313" key="3">
    <source>
        <dbReference type="Proteomes" id="UP000076798"/>
    </source>
</evidence>
<dbReference type="STRING" id="1314776.A0A166B9E8"/>